<feature type="non-terminal residue" evidence="2">
    <location>
        <position position="94"/>
    </location>
</feature>
<dbReference type="EMBL" id="CAUOFW020003181">
    <property type="protein sequence ID" value="CAK9158490.1"/>
    <property type="molecule type" value="Genomic_DNA"/>
</dbReference>
<dbReference type="AlphaFoldDB" id="A0ABC8SRM7"/>
<reference evidence="2 3" key="1">
    <citation type="submission" date="2024-02" db="EMBL/GenBank/DDBJ databases">
        <authorList>
            <person name="Vignale AGUSTIN F."/>
            <person name="Sosa J E."/>
            <person name="Modenutti C."/>
        </authorList>
    </citation>
    <scope>NUCLEOTIDE SEQUENCE [LARGE SCALE GENOMIC DNA]</scope>
</reference>
<sequence length="94" mass="10548">MVNPTVLLHDQDNEPKTIPPKRQETLIVDPPLEVGVTKKVRVRILPKSNIHELGKLNALVKASNAPHALVMSTIHVNTLLSQTQAYEKQLEENR</sequence>
<keyword evidence="3" id="KW-1185">Reference proteome</keyword>
<comment type="caution">
    <text evidence="2">The sequence shown here is derived from an EMBL/GenBank/DDBJ whole genome shotgun (WGS) entry which is preliminary data.</text>
</comment>
<protein>
    <submittedName>
        <fullName evidence="2">Uncharacterized protein</fullName>
    </submittedName>
</protein>
<gene>
    <name evidence="2" type="ORF">ILEXP_LOCUS27134</name>
</gene>
<dbReference type="Proteomes" id="UP001642360">
    <property type="component" value="Unassembled WGS sequence"/>
</dbReference>
<evidence type="ECO:0000313" key="2">
    <source>
        <dbReference type="EMBL" id="CAK9158490.1"/>
    </source>
</evidence>
<organism evidence="2 3">
    <name type="scientific">Ilex paraguariensis</name>
    <name type="common">yerba mate</name>
    <dbReference type="NCBI Taxonomy" id="185542"/>
    <lineage>
        <taxon>Eukaryota</taxon>
        <taxon>Viridiplantae</taxon>
        <taxon>Streptophyta</taxon>
        <taxon>Embryophyta</taxon>
        <taxon>Tracheophyta</taxon>
        <taxon>Spermatophyta</taxon>
        <taxon>Magnoliopsida</taxon>
        <taxon>eudicotyledons</taxon>
        <taxon>Gunneridae</taxon>
        <taxon>Pentapetalae</taxon>
        <taxon>asterids</taxon>
        <taxon>campanulids</taxon>
        <taxon>Aquifoliales</taxon>
        <taxon>Aquifoliaceae</taxon>
        <taxon>Ilex</taxon>
    </lineage>
</organism>
<feature type="region of interest" description="Disordered" evidence="1">
    <location>
        <begin position="1"/>
        <end position="22"/>
    </location>
</feature>
<accession>A0ABC8SRM7</accession>
<name>A0ABC8SRM7_9AQUA</name>
<evidence type="ECO:0000313" key="3">
    <source>
        <dbReference type="Proteomes" id="UP001642360"/>
    </source>
</evidence>
<evidence type="ECO:0000256" key="1">
    <source>
        <dbReference type="SAM" id="MobiDB-lite"/>
    </source>
</evidence>
<proteinExistence type="predicted"/>